<evidence type="ECO:0000313" key="3">
    <source>
        <dbReference type="Proteomes" id="UP000053593"/>
    </source>
</evidence>
<dbReference type="Proteomes" id="UP000053593">
    <property type="component" value="Unassembled WGS sequence"/>
</dbReference>
<dbReference type="EMBL" id="KN834765">
    <property type="protein sequence ID" value="KIK62955.1"/>
    <property type="molecule type" value="Genomic_DNA"/>
</dbReference>
<feature type="region of interest" description="Disordered" evidence="1">
    <location>
        <begin position="260"/>
        <end position="292"/>
    </location>
</feature>
<sequence length="422" mass="46870">MTGVAIFQSPVSLIANPTANVSLLEASIEASYSLLDSTIAASDKQLGVVIAGTNSITNNNTTGRKELSQYPPLKLQVDATKPMPAIVHSASSKKLTEFAPTVPTVPRPSSCRQKSSVEDVRTAFTESRDKTDGSDVFLCSRHSMRPVILAHLKARVQQSESPKANVLLNNIRFAIQAVDAKSRRFVDHRRHKFQLPLWQKSATRAYIERREAWFGEGGPQYNIQQKNRNYAQVVFLTLPLVHLQQPDFLTSILPTASASSTNSQLLKRNKSPSLMHPNKRPRRSYSTNETDAGIPNSQAELSKEQIEGQTLQTFAILSRKLLKGKLPMNREELLEIHSFISSSIPRQIGSAMILRQKSGSPTTHDEFSSISEDPDLEADCKMDIWRAILFLAESPVGGLGLGKKEEDTWRRIAKRAVREACT</sequence>
<evidence type="ECO:0000256" key="1">
    <source>
        <dbReference type="SAM" id="MobiDB-lite"/>
    </source>
</evidence>
<keyword evidence="3" id="KW-1185">Reference proteome</keyword>
<accession>A0A0D0BGE9</accession>
<dbReference type="HOGENOM" id="CLU_650614_0_0_1"/>
<gene>
    <name evidence="2" type="ORF">GYMLUDRAFT_83975</name>
</gene>
<evidence type="ECO:0000313" key="2">
    <source>
        <dbReference type="EMBL" id="KIK62955.1"/>
    </source>
</evidence>
<dbReference type="AlphaFoldDB" id="A0A0D0BGE9"/>
<proteinExistence type="predicted"/>
<reference evidence="2 3" key="1">
    <citation type="submission" date="2014-04" db="EMBL/GenBank/DDBJ databases">
        <title>Evolutionary Origins and Diversification of the Mycorrhizal Mutualists.</title>
        <authorList>
            <consortium name="DOE Joint Genome Institute"/>
            <consortium name="Mycorrhizal Genomics Consortium"/>
            <person name="Kohler A."/>
            <person name="Kuo A."/>
            <person name="Nagy L.G."/>
            <person name="Floudas D."/>
            <person name="Copeland A."/>
            <person name="Barry K.W."/>
            <person name="Cichocki N."/>
            <person name="Veneault-Fourrey C."/>
            <person name="LaButti K."/>
            <person name="Lindquist E.A."/>
            <person name="Lipzen A."/>
            <person name="Lundell T."/>
            <person name="Morin E."/>
            <person name="Murat C."/>
            <person name="Riley R."/>
            <person name="Ohm R."/>
            <person name="Sun H."/>
            <person name="Tunlid A."/>
            <person name="Henrissat B."/>
            <person name="Grigoriev I.V."/>
            <person name="Hibbett D.S."/>
            <person name="Martin F."/>
        </authorList>
    </citation>
    <scope>NUCLEOTIDE SEQUENCE [LARGE SCALE GENOMIC DNA]</scope>
    <source>
        <strain evidence="2 3">FD-317 M1</strain>
    </source>
</reference>
<name>A0A0D0BGE9_9AGAR</name>
<organism evidence="2 3">
    <name type="scientific">Collybiopsis luxurians FD-317 M1</name>
    <dbReference type="NCBI Taxonomy" id="944289"/>
    <lineage>
        <taxon>Eukaryota</taxon>
        <taxon>Fungi</taxon>
        <taxon>Dikarya</taxon>
        <taxon>Basidiomycota</taxon>
        <taxon>Agaricomycotina</taxon>
        <taxon>Agaricomycetes</taxon>
        <taxon>Agaricomycetidae</taxon>
        <taxon>Agaricales</taxon>
        <taxon>Marasmiineae</taxon>
        <taxon>Omphalotaceae</taxon>
        <taxon>Collybiopsis</taxon>
        <taxon>Collybiopsis luxurians</taxon>
    </lineage>
</organism>
<protein>
    <submittedName>
        <fullName evidence="2">Uncharacterized protein</fullName>
    </submittedName>
</protein>